<evidence type="ECO:0008006" key="3">
    <source>
        <dbReference type="Google" id="ProtNLM"/>
    </source>
</evidence>
<gene>
    <name evidence="1" type="ORF">JI746_02170</name>
</gene>
<evidence type="ECO:0000313" key="1">
    <source>
        <dbReference type="EMBL" id="MBL0423898.1"/>
    </source>
</evidence>
<organism evidence="1 2">
    <name type="scientific">Ramlibacter alkalitolerans</name>
    <dbReference type="NCBI Taxonomy" id="2039631"/>
    <lineage>
        <taxon>Bacteria</taxon>
        <taxon>Pseudomonadati</taxon>
        <taxon>Pseudomonadota</taxon>
        <taxon>Betaproteobacteria</taxon>
        <taxon>Burkholderiales</taxon>
        <taxon>Comamonadaceae</taxon>
        <taxon>Ramlibacter</taxon>
    </lineage>
</organism>
<evidence type="ECO:0000313" key="2">
    <source>
        <dbReference type="Proteomes" id="UP000622707"/>
    </source>
</evidence>
<sequence>MKTFLASILVAGLLGACGGGGGNPGECSGSAQLCADAGAGPGGGGGGSVVQIFTRSGTGDASFQLPADVRRLRIRGTSAAASQNFVVSIGGSFAVNTPIGSAQTPPTFDAEVAVSGGSTVEITQADGITWSVEQVP</sequence>
<proteinExistence type="predicted"/>
<dbReference type="PROSITE" id="PS51257">
    <property type="entry name" value="PROKAR_LIPOPROTEIN"/>
    <property type="match status" value="1"/>
</dbReference>
<protein>
    <recommendedName>
        <fullName evidence="3">Lipoprotein</fullName>
    </recommendedName>
</protein>
<accession>A0ABS1JI53</accession>
<dbReference type="Proteomes" id="UP000622707">
    <property type="component" value="Unassembled WGS sequence"/>
</dbReference>
<comment type="caution">
    <text evidence="1">The sequence shown here is derived from an EMBL/GenBank/DDBJ whole genome shotgun (WGS) entry which is preliminary data.</text>
</comment>
<name>A0ABS1JI53_9BURK</name>
<reference evidence="1 2" key="1">
    <citation type="journal article" date="2017" name="Int. J. Syst. Evol. Microbiol.">
        <title>Ramlibacter alkalitolerans sp. nov., alkali-tolerant bacterium isolated from soil of ginseng.</title>
        <authorList>
            <person name="Lee D.H."/>
            <person name="Cha C.J."/>
        </authorList>
    </citation>
    <scope>NUCLEOTIDE SEQUENCE [LARGE SCALE GENOMIC DNA]</scope>
    <source>
        <strain evidence="1 2">KACC 19305</strain>
    </source>
</reference>
<dbReference type="EMBL" id="JAEQND010000001">
    <property type="protein sequence ID" value="MBL0423898.1"/>
    <property type="molecule type" value="Genomic_DNA"/>
</dbReference>
<keyword evidence="2" id="KW-1185">Reference proteome</keyword>
<dbReference type="RefSeq" id="WP_201687126.1">
    <property type="nucleotide sequence ID" value="NZ_JAEQND010000001.1"/>
</dbReference>